<dbReference type="AlphaFoldDB" id="A0A0C2NCY6"/>
<name>A0A0C2NCY6_THEKT</name>
<dbReference type="EMBL" id="JWZT01001610">
    <property type="protein sequence ID" value="KII71832.1"/>
    <property type="molecule type" value="Genomic_DNA"/>
</dbReference>
<organism evidence="1 2">
    <name type="scientific">Thelohanellus kitauei</name>
    <name type="common">Myxosporean</name>
    <dbReference type="NCBI Taxonomy" id="669202"/>
    <lineage>
        <taxon>Eukaryota</taxon>
        <taxon>Metazoa</taxon>
        <taxon>Cnidaria</taxon>
        <taxon>Myxozoa</taxon>
        <taxon>Myxosporea</taxon>
        <taxon>Bivalvulida</taxon>
        <taxon>Platysporina</taxon>
        <taxon>Myxobolidae</taxon>
        <taxon>Thelohanellus</taxon>
    </lineage>
</organism>
<accession>A0A0C2NCY6</accession>
<proteinExistence type="predicted"/>
<reference evidence="1 2" key="1">
    <citation type="journal article" date="2014" name="Genome Biol. Evol.">
        <title>The genome of the myxosporean Thelohanellus kitauei shows adaptations to nutrient acquisition within its fish host.</title>
        <authorList>
            <person name="Yang Y."/>
            <person name="Xiong J."/>
            <person name="Zhou Z."/>
            <person name="Huo F."/>
            <person name="Miao W."/>
            <person name="Ran C."/>
            <person name="Liu Y."/>
            <person name="Zhang J."/>
            <person name="Feng J."/>
            <person name="Wang M."/>
            <person name="Wang M."/>
            <person name="Wang L."/>
            <person name="Yao B."/>
        </authorList>
    </citation>
    <scope>NUCLEOTIDE SEQUENCE [LARGE SCALE GENOMIC DNA]</scope>
    <source>
        <strain evidence="1">Wuqing</strain>
    </source>
</reference>
<evidence type="ECO:0008006" key="3">
    <source>
        <dbReference type="Google" id="ProtNLM"/>
    </source>
</evidence>
<comment type="caution">
    <text evidence="1">The sequence shown here is derived from an EMBL/GenBank/DDBJ whole genome shotgun (WGS) entry which is preliminary data.</text>
</comment>
<evidence type="ECO:0000313" key="2">
    <source>
        <dbReference type="Proteomes" id="UP000031668"/>
    </source>
</evidence>
<evidence type="ECO:0000313" key="1">
    <source>
        <dbReference type="EMBL" id="KII71832.1"/>
    </source>
</evidence>
<dbReference type="Proteomes" id="UP000031668">
    <property type="component" value="Unassembled WGS sequence"/>
</dbReference>
<keyword evidence="2" id="KW-1185">Reference proteome</keyword>
<protein>
    <recommendedName>
        <fullName evidence="3">Tc1-like transposase DDE domain-containing protein</fullName>
    </recommendedName>
</protein>
<sequence>MKTKNELKKSWVDDNAGIPLRTIVSKVHEEIDISVGKSTIDRILKRFDYSCKRVSIIPERRNNGSTLSIRERYATRYLEPLQKLREHLLIFTDECGVNISMRPSHARSKIGSLAIHVAPNLRSSNPSICAAMNVYRMILHKWHDLAFNLDLFGNYIDELLEKIRILNIEQSTKVMDNVSFHSCKEIS</sequence>
<dbReference type="OrthoDB" id="2194526at2759"/>
<gene>
    <name evidence="1" type="ORF">RF11_01376</name>
</gene>